<proteinExistence type="predicted"/>
<evidence type="ECO:0000313" key="2">
    <source>
        <dbReference type="EMBL" id="SNQ28833.1"/>
    </source>
</evidence>
<name>A0A217EEC3_9GAMM</name>
<dbReference type="Proteomes" id="UP000243463">
    <property type="component" value="Unassembled WGS sequence"/>
</dbReference>
<protein>
    <submittedName>
        <fullName evidence="2">EAL domain-containing protein</fullName>
    </submittedName>
</protein>
<dbReference type="SUPFAM" id="SSF141868">
    <property type="entry name" value="EAL domain-like"/>
    <property type="match status" value="1"/>
</dbReference>
<gene>
    <name evidence="2" type="ORF">SAMN05444584_0761</name>
</gene>
<sequence>MINRSIEKNMNQKKIHLIVIDDHQTRYNKILELLKENKHEVVAILLDDLESFQKRIQSEWDLVLFGRAYDLKIDQTLQIIQKSNFPELPCLVLENPDDKNEHQHVLSQLDVFDSLNIEKTSSFYTKLIRAIHFSRVLQEKNTLSDKFNAINNRVNTANEEQSDQASLIVQEGIIVDANQTVKDIFNMEDIDGFPLLDFLQPRDLDHFKAAFKAASLANLETTYIEIESDHENLSLKNPLSLKVFSDLDNDDIHVHISESQSDAVGNQPPAVCAYETLKNSLTTENIKKYLLISLDLDASAYPDILKLDLLETDQYIRELSKQIDLFFSGMLIQLSPCAWTGVIAIESSDDLKAKVSSLDQLKSVDITIANGKHINTQFIFGLTEFDQPFNSQEELDVLYLQAKAHQLESNTSQATQSKKDVELLLPEDYETISSADVQYTADGLAKQQAPVTSDALEIYYQQIYDKEDTQLNLYELSSNLHVQSPQVISADESVKIDQIILEKAFKELREHITTSPDTKFIISLHTTLVQQNGLLPYLIQISKVFNYAAHPHAVTLEFDFNEIDAHQLVEHPVWQELHAKGIDIALRKFSMHENRSHLIESMNPVFCYIDIKLAEIAATGMTLDQLQEQLDEYKERYPQTAFILPKLDDMNDFADAWNVDIRYLQGSYFHKKIPIA</sequence>
<keyword evidence="3" id="KW-1185">Reference proteome</keyword>
<dbReference type="AlphaFoldDB" id="A0A217EEC3"/>
<dbReference type="EMBL" id="FZLN01000001">
    <property type="protein sequence ID" value="SNQ28833.1"/>
    <property type="molecule type" value="Genomic_DNA"/>
</dbReference>
<accession>A0A217EEC3</accession>
<dbReference type="Gene3D" id="3.20.20.450">
    <property type="entry name" value="EAL domain"/>
    <property type="match status" value="1"/>
</dbReference>
<dbReference type="InterPro" id="IPR001633">
    <property type="entry name" value="EAL_dom"/>
</dbReference>
<feature type="domain" description="EAL" evidence="1">
    <location>
        <begin position="451"/>
        <end position="615"/>
    </location>
</feature>
<organism evidence="2 3">
    <name type="scientific">Acinetobacter apis</name>
    <dbReference type="NCBI Taxonomy" id="1229165"/>
    <lineage>
        <taxon>Bacteria</taxon>
        <taxon>Pseudomonadati</taxon>
        <taxon>Pseudomonadota</taxon>
        <taxon>Gammaproteobacteria</taxon>
        <taxon>Moraxellales</taxon>
        <taxon>Moraxellaceae</taxon>
        <taxon>Acinetobacter</taxon>
    </lineage>
</organism>
<evidence type="ECO:0000259" key="1">
    <source>
        <dbReference type="Pfam" id="PF00563"/>
    </source>
</evidence>
<reference evidence="3" key="1">
    <citation type="submission" date="2017-06" db="EMBL/GenBank/DDBJ databases">
        <authorList>
            <person name="Varghese N."/>
            <person name="Submissions S."/>
        </authorList>
    </citation>
    <scope>NUCLEOTIDE SEQUENCE [LARGE SCALE GENOMIC DNA]</scope>
    <source>
        <strain evidence="3">ANC 5114</strain>
    </source>
</reference>
<dbReference type="InterPro" id="IPR035919">
    <property type="entry name" value="EAL_sf"/>
</dbReference>
<dbReference type="Pfam" id="PF00563">
    <property type="entry name" value="EAL"/>
    <property type="match status" value="1"/>
</dbReference>
<evidence type="ECO:0000313" key="3">
    <source>
        <dbReference type="Proteomes" id="UP000243463"/>
    </source>
</evidence>